<dbReference type="Gene3D" id="3.40.630.10">
    <property type="entry name" value="Zn peptidases"/>
    <property type="match status" value="1"/>
</dbReference>
<proteinExistence type="predicted"/>
<dbReference type="SUPFAM" id="SSF53187">
    <property type="entry name" value="Zn-dependent exopeptidases"/>
    <property type="match status" value="1"/>
</dbReference>
<dbReference type="PIRSF" id="PIRSF037238">
    <property type="entry name" value="Carboxypeptidase_G2"/>
    <property type="match status" value="1"/>
</dbReference>
<dbReference type="Pfam" id="PF07687">
    <property type="entry name" value="M20_dimer"/>
    <property type="match status" value="1"/>
</dbReference>
<dbReference type="PANTHER" id="PTHR43808">
    <property type="entry name" value="ACETYLORNITHINE DEACETYLASE"/>
    <property type="match status" value="1"/>
</dbReference>
<gene>
    <name evidence="5" type="ORF">ACFPER_07555</name>
</gene>
<sequence>MADAVTTPPVPSRTGRADVAARAAPSADELRRTAHALDHRFRDDLAHLVGIDSGSHDAEGVERVAAWAAAALVGDGFDVETLPTPLRDGRRYGPVVIGRRRGSGASRVVLFAHMDTVFPVGTAAERPFRVEGDRAYGPGVCDDGAGIAAGLSAARVLDAVGYDGYGELVLVLTPDEEVGSPASRELLADAARGADAALCLECARENGDLVGARKGVADVLVSIHGRAAHSGVEPERGINAAVEAARFLLDVQSLSGSRPGLTVNVGRVASGSRPNIVPESAELHLEVRADGLAELVGALDAIDERARHPFVDGARIGVTRLDVCPPLERDATDRLAAIARRTGARLGLGFEVAATGGASDANFVAALGVPTLDGLGPVGGGDHGVDEWLDLAGAPDRVALLAGLVVAIAEGESVR</sequence>
<dbReference type="CDD" id="cd03885">
    <property type="entry name" value="M20_CPDG2"/>
    <property type="match status" value="1"/>
</dbReference>
<feature type="domain" description="Peptidase M20 dimerisation" evidence="4">
    <location>
        <begin position="212"/>
        <end position="311"/>
    </location>
</feature>
<dbReference type="InterPro" id="IPR017150">
    <property type="entry name" value="Pept_M20_glutamate_carboxypep"/>
</dbReference>
<keyword evidence="6" id="KW-1185">Reference proteome</keyword>
<dbReference type="InterPro" id="IPR011650">
    <property type="entry name" value="Peptidase_M20_dimer"/>
</dbReference>
<evidence type="ECO:0000313" key="6">
    <source>
        <dbReference type="Proteomes" id="UP001595960"/>
    </source>
</evidence>
<dbReference type="SUPFAM" id="SSF55031">
    <property type="entry name" value="Bacterial exopeptidase dimerisation domain"/>
    <property type="match status" value="1"/>
</dbReference>
<dbReference type="PANTHER" id="PTHR43808:SF9">
    <property type="entry name" value="BLL0789 PROTEIN"/>
    <property type="match status" value="1"/>
</dbReference>
<protein>
    <submittedName>
        <fullName evidence="5">M20 family metallopeptidase</fullName>
    </submittedName>
</protein>
<dbReference type="Gene3D" id="3.30.70.360">
    <property type="match status" value="1"/>
</dbReference>
<dbReference type="EMBL" id="JBHSJC010000001">
    <property type="protein sequence ID" value="MFC4828635.1"/>
    <property type="molecule type" value="Genomic_DNA"/>
</dbReference>
<dbReference type="RefSeq" id="WP_307834897.1">
    <property type="nucleotide sequence ID" value="NZ_JAFBBW010000001.1"/>
</dbReference>
<evidence type="ECO:0000256" key="3">
    <source>
        <dbReference type="SAM" id="MobiDB-lite"/>
    </source>
</evidence>
<evidence type="ECO:0000256" key="2">
    <source>
        <dbReference type="ARBA" id="ARBA00022801"/>
    </source>
</evidence>
<evidence type="ECO:0000259" key="4">
    <source>
        <dbReference type="Pfam" id="PF07687"/>
    </source>
</evidence>
<evidence type="ECO:0000256" key="1">
    <source>
        <dbReference type="ARBA" id="ARBA00022723"/>
    </source>
</evidence>
<comment type="caution">
    <text evidence="5">The sequence shown here is derived from an EMBL/GenBank/DDBJ whole genome shotgun (WGS) entry which is preliminary data.</text>
</comment>
<feature type="region of interest" description="Disordered" evidence="3">
    <location>
        <begin position="1"/>
        <end position="25"/>
    </location>
</feature>
<accession>A0ABV9R8G3</accession>
<dbReference type="InterPro" id="IPR050072">
    <property type="entry name" value="Peptidase_M20A"/>
</dbReference>
<dbReference type="Pfam" id="PF01546">
    <property type="entry name" value="Peptidase_M20"/>
    <property type="match status" value="1"/>
</dbReference>
<dbReference type="InterPro" id="IPR036264">
    <property type="entry name" value="Bact_exopeptidase_dim_dom"/>
</dbReference>
<name>A0ABV9R8G3_9MICO</name>
<reference evidence="6" key="1">
    <citation type="journal article" date="2019" name="Int. J. Syst. Evol. Microbiol.">
        <title>The Global Catalogue of Microorganisms (GCM) 10K type strain sequencing project: providing services to taxonomists for standard genome sequencing and annotation.</title>
        <authorList>
            <consortium name="The Broad Institute Genomics Platform"/>
            <consortium name="The Broad Institute Genome Sequencing Center for Infectious Disease"/>
            <person name="Wu L."/>
            <person name="Ma J."/>
        </authorList>
    </citation>
    <scope>NUCLEOTIDE SEQUENCE [LARGE SCALE GENOMIC DNA]</scope>
    <source>
        <strain evidence="6">CGMCC 1.12192</strain>
    </source>
</reference>
<keyword evidence="2" id="KW-0378">Hydrolase</keyword>
<evidence type="ECO:0000313" key="5">
    <source>
        <dbReference type="EMBL" id="MFC4828635.1"/>
    </source>
</evidence>
<keyword evidence="1" id="KW-0479">Metal-binding</keyword>
<dbReference type="Proteomes" id="UP001595960">
    <property type="component" value="Unassembled WGS sequence"/>
</dbReference>
<dbReference type="InterPro" id="IPR002933">
    <property type="entry name" value="Peptidase_M20"/>
</dbReference>
<organism evidence="5 6">
    <name type="scientific">Agromyces aurantiacus</name>
    <dbReference type="NCBI Taxonomy" id="165814"/>
    <lineage>
        <taxon>Bacteria</taxon>
        <taxon>Bacillati</taxon>
        <taxon>Actinomycetota</taxon>
        <taxon>Actinomycetes</taxon>
        <taxon>Micrococcales</taxon>
        <taxon>Microbacteriaceae</taxon>
        <taxon>Agromyces</taxon>
    </lineage>
</organism>